<name>A0A4R8IAC4_9FLAO</name>
<dbReference type="InterPro" id="IPR029044">
    <property type="entry name" value="Nucleotide-diphossugar_trans"/>
</dbReference>
<keyword evidence="1" id="KW-0328">Glycosyltransferase</keyword>
<dbReference type="Gene3D" id="3.90.550.10">
    <property type="entry name" value="Spore Coat Polysaccharide Biosynthesis Protein SpsA, Chain A"/>
    <property type="match status" value="1"/>
</dbReference>
<accession>A0A4R8IAC4</accession>
<evidence type="ECO:0000259" key="3">
    <source>
        <dbReference type="Pfam" id="PF00535"/>
    </source>
</evidence>
<dbReference type="PANTHER" id="PTHR22916">
    <property type="entry name" value="GLYCOSYLTRANSFERASE"/>
    <property type="match status" value="1"/>
</dbReference>
<evidence type="ECO:0000256" key="1">
    <source>
        <dbReference type="ARBA" id="ARBA00022676"/>
    </source>
</evidence>
<dbReference type="RefSeq" id="WP_133944264.1">
    <property type="nucleotide sequence ID" value="NZ_SOEO01000002.1"/>
</dbReference>
<dbReference type="CDD" id="cd00761">
    <property type="entry name" value="Glyco_tranf_GTA_type"/>
    <property type="match status" value="1"/>
</dbReference>
<evidence type="ECO:0000313" key="4">
    <source>
        <dbReference type="EMBL" id="TDX84241.1"/>
    </source>
</evidence>
<keyword evidence="2 4" id="KW-0808">Transferase</keyword>
<dbReference type="AlphaFoldDB" id="A0A4R8IAC4"/>
<sequence>MTIEKSNIKVSIIVPVYNVELYLEKCLLSLVNQTLQEIEILVVNDGSQDNSQKIIDDFQQKYPEKIFGFTKENGGLSDARNFGIDRAKGQFLGFVDSDDYVSETMFEEMYNLAIKHNAEMTICNLQKVDENGNITQKLTQLSGFSEKITLKDNLFVFSDISYFACNKIFRRDLFDGKRFKKGVHFEDIELIPQLLLQCQILAFTPNYHYQYLERQDSISKSHTTKGLDILKAVEAVSEKFNQSQFAHQTKFLKDFQILEGVYTFLAYLAFVKEDSDFHKMSDVLDDFIKTKGLKTKEILQYRRFGKNYLLSLPLRKKIYYILSLLRLRKIVRILTN</sequence>
<dbReference type="PANTHER" id="PTHR22916:SF51">
    <property type="entry name" value="GLYCOSYLTRANSFERASE EPSH-RELATED"/>
    <property type="match status" value="1"/>
</dbReference>
<evidence type="ECO:0000256" key="2">
    <source>
        <dbReference type="ARBA" id="ARBA00022679"/>
    </source>
</evidence>
<keyword evidence="5" id="KW-1185">Reference proteome</keyword>
<gene>
    <name evidence="4" type="ORF">B0I22_1849</name>
</gene>
<dbReference type="SUPFAM" id="SSF53448">
    <property type="entry name" value="Nucleotide-diphospho-sugar transferases"/>
    <property type="match status" value="1"/>
</dbReference>
<reference evidence="4 5" key="1">
    <citation type="submission" date="2019-03" db="EMBL/GenBank/DDBJ databases">
        <title>Genomic Encyclopedia of Type Strains, Phase III (KMG-III): the genomes of soil and plant-associated and newly described type strains.</title>
        <authorList>
            <person name="Whitman W."/>
        </authorList>
    </citation>
    <scope>NUCLEOTIDE SEQUENCE [LARGE SCALE GENOMIC DNA]</scope>
    <source>
        <strain evidence="4 5">CGMCC 1.12802</strain>
    </source>
</reference>
<comment type="caution">
    <text evidence="4">The sequence shown here is derived from an EMBL/GenBank/DDBJ whole genome shotgun (WGS) entry which is preliminary data.</text>
</comment>
<evidence type="ECO:0000313" key="5">
    <source>
        <dbReference type="Proteomes" id="UP000295313"/>
    </source>
</evidence>
<proteinExistence type="predicted"/>
<dbReference type="Proteomes" id="UP000295313">
    <property type="component" value="Unassembled WGS sequence"/>
</dbReference>
<dbReference type="Pfam" id="PF00535">
    <property type="entry name" value="Glycos_transf_2"/>
    <property type="match status" value="1"/>
</dbReference>
<dbReference type="InterPro" id="IPR001173">
    <property type="entry name" value="Glyco_trans_2-like"/>
</dbReference>
<feature type="domain" description="Glycosyltransferase 2-like" evidence="3">
    <location>
        <begin position="11"/>
        <end position="174"/>
    </location>
</feature>
<organism evidence="4 5">
    <name type="scientific">Epilithonimonas xixisoli</name>
    <dbReference type="NCBI Taxonomy" id="1476462"/>
    <lineage>
        <taxon>Bacteria</taxon>
        <taxon>Pseudomonadati</taxon>
        <taxon>Bacteroidota</taxon>
        <taxon>Flavobacteriia</taxon>
        <taxon>Flavobacteriales</taxon>
        <taxon>Weeksellaceae</taxon>
        <taxon>Chryseobacterium group</taxon>
        <taxon>Epilithonimonas</taxon>
    </lineage>
</organism>
<dbReference type="OrthoDB" id="396512at2"/>
<dbReference type="GO" id="GO:0016758">
    <property type="term" value="F:hexosyltransferase activity"/>
    <property type="evidence" value="ECO:0007669"/>
    <property type="project" value="UniProtKB-ARBA"/>
</dbReference>
<dbReference type="EMBL" id="SOEO01000002">
    <property type="protein sequence ID" value="TDX84241.1"/>
    <property type="molecule type" value="Genomic_DNA"/>
</dbReference>
<protein>
    <submittedName>
        <fullName evidence="4">Glycosyltransferase involved in cell wall biosynthesis</fullName>
    </submittedName>
</protein>